<dbReference type="Proteomes" id="UP000095544">
    <property type="component" value="Unassembled WGS sequence"/>
</dbReference>
<dbReference type="PANTHER" id="PTHR43760">
    <property type="entry name" value="ENDORIBONUCLEASE-RELATED"/>
    <property type="match status" value="1"/>
</dbReference>
<dbReference type="AlphaFoldDB" id="A0A174EWJ7"/>
<dbReference type="CDD" id="cd02199">
    <property type="entry name" value="YjgF_YER057c_UK114_like_1"/>
    <property type="match status" value="1"/>
</dbReference>
<evidence type="ECO:0000313" key="2">
    <source>
        <dbReference type="EMBL" id="CUO40365.1"/>
    </source>
</evidence>
<protein>
    <submittedName>
        <fullName evidence="2">Putative endoribonuclease L-PSP</fullName>
    </submittedName>
</protein>
<dbReference type="Gene3D" id="3.30.1330.40">
    <property type="entry name" value="RutC-like"/>
    <property type="match status" value="1"/>
</dbReference>
<dbReference type="OrthoDB" id="9806350at2"/>
<dbReference type="InterPro" id="IPR013813">
    <property type="entry name" value="Endoribo_LPSP/chorism_mut-like"/>
</dbReference>
<dbReference type="PANTHER" id="PTHR43760:SF1">
    <property type="entry name" value="ENDORIBONUCLEASE L-PSP_CHORISMATE MUTASE-LIKE DOMAIN-CONTAINING PROTEIN"/>
    <property type="match status" value="1"/>
</dbReference>
<dbReference type="SUPFAM" id="SSF55298">
    <property type="entry name" value="YjgF-like"/>
    <property type="match status" value="1"/>
</dbReference>
<evidence type="ECO:0000259" key="1">
    <source>
        <dbReference type="Pfam" id="PF14588"/>
    </source>
</evidence>
<dbReference type="EMBL" id="CYZU01000017">
    <property type="protein sequence ID" value="CUO40365.1"/>
    <property type="molecule type" value="Genomic_DNA"/>
</dbReference>
<accession>A0A174EWJ7</accession>
<dbReference type="RefSeq" id="WP_055152957.1">
    <property type="nucleotide sequence ID" value="NZ_CYZU01000017.1"/>
</dbReference>
<name>A0A174EWJ7_9FIRM</name>
<gene>
    <name evidence="2" type="ORF">ERS852491_02099</name>
</gene>
<dbReference type="InterPro" id="IPR035959">
    <property type="entry name" value="RutC-like_sf"/>
</dbReference>
<feature type="domain" description="Endoribonuclease L-PSP/chorismate mutase-like" evidence="1">
    <location>
        <begin position="6"/>
        <end position="151"/>
    </location>
</feature>
<organism evidence="2 3">
    <name type="scientific">Faecalicatena contorta</name>
    <dbReference type="NCBI Taxonomy" id="39482"/>
    <lineage>
        <taxon>Bacteria</taxon>
        <taxon>Bacillati</taxon>
        <taxon>Bacillota</taxon>
        <taxon>Clostridia</taxon>
        <taxon>Lachnospirales</taxon>
        <taxon>Lachnospiraceae</taxon>
        <taxon>Faecalicatena</taxon>
    </lineage>
</organism>
<dbReference type="Pfam" id="PF14588">
    <property type="entry name" value="YjgF_endoribonc"/>
    <property type="match status" value="1"/>
</dbReference>
<dbReference type="STRING" id="39482.ERS852491_02099"/>
<evidence type="ECO:0000313" key="3">
    <source>
        <dbReference type="Proteomes" id="UP000095544"/>
    </source>
</evidence>
<reference evidence="2 3" key="1">
    <citation type="submission" date="2015-09" db="EMBL/GenBank/DDBJ databases">
        <authorList>
            <consortium name="Pathogen Informatics"/>
        </authorList>
    </citation>
    <scope>NUCLEOTIDE SEQUENCE [LARGE SCALE GENOMIC DNA]</scope>
    <source>
        <strain evidence="2 3">2789STDY5834876</strain>
    </source>
</reference>
<sequence length="152" mass="16499">MDAEKKLEELGIILPVPVKPIAEYVPVKQAGKLLFVSGQDCKKDGKLLYEGKVGRELTVEQGQEAARQCMINAIAVLKQYVGDLGKIKQIVKVLGFVNSAEGFVLQPAVINGGSRLLVEVFGEDGRHSRSAIASNELPFNTPVEIELIAELK</sequence>
<proteinExistence type="predicted"/>